<evidence type="ECO:0000313" key="2">
    <source>
        <dbReference type="Proteomes" id="UP000646548"/>
    </source>
</evidence>
<dbReference type="Proteomes" id="UP000646548">
    <property type="component" value="Unassembled WGS sequence"/>
</dbReference>
<reference evidence="1" key="1">
    <citation type="journal article" name="BMC Genomics">
        <title>Long-read sequencing and de novo genome assembly of marine medaka (Oryzias melastigma).</title>
        <authorList>
            <person name="Liang P."/>
            <person name="Saqib H.S.A."/>
            <person name="Ni X."/>
            <person name="Shen Y."/>
        </authorList>
    </citation>
    <scope>NUCLEOTIDE SEQUENCE</scope>
    <source>
        <strain evidence="1">Bigg-433</strain>
    </source>
</reference>
<sequence>MAEKACDNKRVCMADPMKFCVFQTSQNTGQQLLYPDAECLEWLQCQMCHGWLHQDCAGNGCKLLGMESFSCGCTDLTDGSRIRKDVEEGGILSLFSSHMIKALHDDLTTGSVRSNRMFLWQNPTSSSALQQHLKLRTPNLSDQRIFQLLRVIEDATGVGALIRKGEVRLLDFVFDVLFPEILINILQNKGMTRLRAEILLAEGSIF</sequence>
<dbReference type="EMBL" id="WKFB01000835">
    <property type="protein sequence ID" value="KAF6717403.1"/>
    <property type="molecule type" value="Genomic_DNA"/>
</dbReference>
<accession>A0A834BPV5</accession>
<organism evidence="1 2">
    <name type="scientific">Oryzias melastigma</name>
    <name type="common">Marine medaka</name>
    <dbReference type="NCBI Taxonomy" id="30732"/>
    <lineage>
        <taxon>Eukaryota</taxon>
        <taxon>Metazoa</taxon>
        <taxon>Chordata</taxon>
        <taxon>Craniata</taxon>
        <taxon>Vertebrata</taxon>
        <taxon>Euteleostomi</taxon>
        <taxon>Actinopterygii</taxon>
        <taxon>Neopterygii</taxon>
        <taxon>Teleostei</taxon>
        <taxon>Neoteleostei</taxon>
        <taxon>Acanthomorphata</taxon>
        <taxon>Ovalentaria</taxon>
        <taxon>Atherinomorphae</taxon>
        <taxon>Beloniformes</taxon>
        <taxon>Adrianichthyidae</taxon>
        <taxon>Oryziinae</taxon>
        <taxon>Oryzias</taxon>
    </lineage>
</organism>
<protein>
    <submittedName>
        <fullName evidence="1">Uncharacterized protein</fullName>
    </submittedName>
</protein>
<proteinExistence type="predicted"/>
<name>A0A834BPV5_ORYME</name>
<evidence type="ECO:0000313" key="1">
    <source>
        <dbReference type="EMBL" id="KAF6717403.1"/>
    </source>
</evidence>
<gene>
    <name evidence="1" type="ORF">FQA47_013801</name>
</gene>
<dbReference type="AlphaFoldDB" id="A0A834BPV5"/>
<comment type="caution">
    <text evidence="1">The sequence shown here is derived from an EMBL/GenBank/DDBJ whole genome shotgun (WGS) entry which is preliminary data.</text>
</comment>